<reference evidence="1 2" key="1">
    <citation type="journal article" date="2022" name="Nat. Plants">
        <title>Genomes of leafy and leafless Platanthera orchids illuminate the evolution of mycoheterotrophy.</title>
        <authorList>
            <person name="Li M.H."/>
            <person name="Liu K.W."/>
            <person name="Li Z."/>
            <person name="Lu H.C."/>
            <person name="Ye Q.L."/>
            <person name="Zhang D."/>
            <person name="Wang J.Y."/>
            <person name="Li Y.F."/>
            <person name="Zhong Z.M."/>
            <person name="Liu X."/>
            <person name="Yu X."/>
            <person name="Liu D.K."/>
            <person name="Tu X.D."/>
            <person name="Liu B."/>
            <person name="Hao Y."/>
            <person name="Liao X.Y."/>
            <person name="Jiang Y.T."/>
            <person name="Sun W.H."/>
            <person name="Chen J."/>
            <person name="Chen Y.Q."/>
            <person name="Ai Y."/>
            <person name="Zhai J.W."/>
            <person name="Wu S.S."/>
            <person name="Zhou Z."/>
            <person name="Hsiao Y.Y."/>
            <person name="Wu W.L."/>
            <person name="Chen Y.Y."/>
            <person name="Lin Y.F."/>
            <person name="Hsu J.L."/>
            <person name="Li C.Y."/>
            <person name="Wang Z.W."/>
            <person name="Zhao X."/>
            <person name="Zhong W.Y."/>
            <person name="Ma X.K."/>
            <person name="Ma L."/>
            <person name="Huang J."/>
            <person name="Chen G.Z."/>
            <person name="Huang M.Z."/>
            <person name="Huang L."/>
            <person name="Peng D.H."/>
            <person name="Luo Y.B."/>
            <person name="Zou S.Q."/>
            <person name="Chen S.P."/>
            <person name="Lan S."/>
            <person name="Tsai W.C."/>
            <person name="Van de Peer Y."/>
            <person name="Liu Z.J."/>
        </authorList>
    </citation>
    <scope>NUCLEOTIDE SEQUENCE [LARGE SCALE GENOMIC DNA]</scope>
    <source>
        <strain evidence="1">Lor288</strain>
    </source>
</reference>
<dbReference type="EMBL" id="JBBWWR010000016">
    <property type="protein sequence ID" value="KAK8947688.1"/>
    <property type="molecule type" value="Genomic_DNA"/>
</dbReference>
<protein>
    <submittedName>
        <fullName evidence="1">Uncharacterized protein</fullName>
    </submittedName>
</protein>
<evidence type="ECO:0000313" key="2">
    <source>
        <dbReference type="Proteomes" id="UP001412067"/>
    </source>
</evidence>
<sequence length="146" mass="16427">MLLPSDLDEFMVPRREADGLRNERLPSTKVFGERSCKTSFDAGVRPIDLDEEGVRTSSTKVREIYGDVAMKGLSGDLLKKLPSFVISDTKRDGLEESICCIICLQILNRFWLICKILLPLLCSLHQTRWFSVDSLVPVQISACHLA</sequence>
<organism evidence="1 2">
    <name type="scientific">Platanthera guangdongensis</name>
    <dbReference type="NCBI Taxonomy" id="2320717"/>
    <lineage>
        <taxon>Eukaryota</taxon>
        <taxon>Viridiplantae</taxon>
        <taxon>Streptophyta</taxon>
        <taxon>Embryophyta</taxon>
        <taxon>Tracheophyta</taxon>
        <taxon>Spermatophyta</taxon>
        <taxon>Magnoliopsida</taxon>
        <taxon>Liliopsida</taxon>
        <taxon>Asparagales</taxon>
        <taxon>Orchidaceae</taxon>
        <taxon>Orchidoideae</taxon>
        <taxon>Orchideae</taxon>
        <taxon>Orchidinae</taxon>
        <taxon>Platanthera</taxon>
    </lineage>
</organism>
<gene>
    <name evidence="1" type="ORF">KSP40_PGU013008</name>
</gene>
<comment type="caution">
    <text evidence="1">The sequence shown here is derived from an EMBL/GenBank/DDBJ whole genome shotgun (WGS) entry which is preliminary data.</text>
</comment>
<accession>A0ABR2LRH2</accession>
<keyword evidence="2" id="KW-1185">Reference proteome</keyword>
<proteinExistence type="predicted"/>
<dbReference type="Proteomes" id="UP001412067">
    <property type="component" value="Unassembled WGS sequence"/>
</dbReference>
<name>A0ABR2LRH2_9ASPA</name>
<evidence type="ECO:0000313" key="1">
    <source>
        <dbReference type="EMBL" id="KAK8947688.1"/>
    </source>
</evidence>